<comment type="caution">
    <text evidence="3">The sequence shown here is derived from an EMBL/GenBank/DDBJ whole genome shotgun (WGS) entry which is preliminary data.</text>
</comment>
<dbReference type="GO" id="GO:0045333">
    <property type="term" value="P:cellular respiration"/>
    <property type="evidence" value="ECO:0007669"/>
    <property type="project" value="InterPro"/>
</dbReference>
<dbReference type="AlphaFoldDB" id="A0A397PJH0"/>
<dbReference type="Pfam" id="PF03364">
    <property type="entry name" value="Polyketide_cyc"/>
    <property type="match status" value="1"/>
</dbReference>
<evidence type="ECO:0000313" key="4">
    <source>
        <dbReference type="Proteomes" id="UP000266568"/>
    </source>
</evidence>
<dbReference type="PANTHER" id="PTHR12901">
    <property type="entry name" value="SPERM PROTEIN HOMOLOG"/>
    <property type="match status" value="1"/>
</dbReference>
<sequence length="161" mass="18212">MPQHHEVRHLPYSCEQMFDLVADVKRYEEFLPWVSAIRVRSDSATEMVADMIVGFKGLRETFTSRVQKTRPSEIHVDYLEGPLKYLTNHWKFAPEPDGCAVDFCVDFAFRNRVFEMLAGQVFDRALRKMIGAFETRAAELYGADAKGSTSGISNSSAHSAA</sequence>
<dbReference type="OrthoDB" id="9804759at2"/>
<evidence type="ECO:0000259" key="2">
    <source>
        <dbReference type="Pfam" id="PF03364"/>
    </source>
</evidence>
<dbReference type="SUPFAM" id="SSF55961">
    <property type="entry name" value="Bet v1-like"/>
    <property type="match status" value="1"/>
</dbReference>
<reference evidence="3 4" key="1">
    <citation type="submission" date="2018-08" db="EMBL/GenBank/DDBJ databases">
        <title>Genomic Encyclopedia of Type Strains, Phase IV (KMG-IV): sequencing the most valuable type-strain genomes for metagenomic binning, comparative biology and taxonomic classification.</title>
        <authorList>
            <person name="Goeker M."/>
        </authorList>
    </citation>
    <scope>NUCLEOTIDE SEQUENCE [LARGE SCALE GENOMIC DNA]</scope>
    <source>
        <strain evidence="3 4">DSM 25527</strain>
    </source>
</reference>
<proteinExistence type="inferred from homology"/>
<dbReference type="InterPro" id="IPR044996">
    <property type="entry name" value="COQ10-like"/>
</dbReference>
<dbReference type="Proteomes" id="UP000266568">
    <property type="component" value="Unassembled WGS sequence"/>
</dbReference>
<dbReference type="RefSeq" id="WP_119034330.1">
    <property type="nucleotide sequence ID" value="NZ_QXDC01000002.1"/>
</dbReference>
<evidence type="ECO:0000313" key="3">
    <source>
        <dbReference type="EMBL" id="RIA45841.1"/>
    </source>
</evidence>
<accession>A0A397PJH0</accession>
<keyword evidence="4" id="KW-1185">Reference proteome</keyword>
<protein>
    <submittedName>
        <fullName evidence="3">Coenzyme Q-binding protein COQ10</fullName>
    </submittedName>
</protein>
<dbReference type="Gene3D" id="3.30.530.20">
    <property type="match status" value="1"/>
</dbReference>
<name>A0A397PJH0_9SPHN</name>
<evidence type="ECO:0000256" key="1">
    <source>
        <dbReference type="ARBA" id="ARBA00008918"/>
    </source>
</evidence>
<dbReference type="EMBL" id="QXDC01000002">
    <property type="protein sequence ID" value="RIA45841.1"/>
    <property type="molecule type" value="Genomic_DNA"/>
</dbReference>
<dbReference type="InterPro" id="IPR005031">
    <property type="entry name" value="COQ10_START"/>
</dbReference>
<dbReference type="InterPro" id="IPR023393">
    <property type="entry name" value="START-like_dom_sf"/>
</dbReference>
<feature type="domain" description="Coenzyme Q-binding protein COQ10 START" evidence="2">
    <location>
        <begin position="10"/>
        <end position="134"/>
    </location>
</feature>
<dbReference type="PANTHER" id="PTHR12901:SF10">
    <property type="entry name" value="COENZYME Q-BINDING PROTEIN COQ10, MITOCHONDRIAL"/>
    <property type="match status" value="1"/>
</dbReference>
<dbReference type="GO" id="GO:0048039">
    <property type="term" value="F:ubiquinone binding"/>
    <property type="evidence" value="ECO:0007669"/>
    <property type="project" value="InterPro"/>
</dbReference>
<gene>
    <name evidence="3" type="ORF">DFR49_0369</name>
</gene>
<organism evidence="3 4">
    <name type="scientific">Hephaestia caeni</name>
    <dbReference type="NCBI Taxonomy" id="645617"/>
    <lineage>
        <taxon>Bacteria</taxon>
        <taxon>Pseudomonadati</taxon>
        <taxon>Pseudomonadota</taxon>
        <taxon>Alphaproteobacteria</taxon>
        <taxon>Sphingomonadales</taxon>
        <taxon>Sphingomonadaceae</taxon>
        <taxon>Hephaestia</taxon>
    </lineage>
</organism>
<comment type="similarity">
    <text evidence="1">Belongs to the ribosome association toxin RatA family.</text>
</comment>
<dbReference type="CDD" id="cd07813">
    <property type="entry name" value="COQ10p_like"/>
    <property type="match status" value="1"/>
</dbReference>